<dbReference type="InterPro" id="IPR032861">
    <property type="entry name" value="TAXi_N"/>
</dbReference>
<dbReference type="EMBL" id="OZ023709">
    <property type="protein sequence ID" value="CAK9880889.1"/>
    <property type="molecule type" value="Genomic_DNA"/>
</dbReference>
<evidence type="ECO:0000256" key="3">
    <source>
        <dbReference type="ARBA" id="ARBA00022750"/>
    </source>
</evidence>
<evidence type="ECO:0000256" key="6">
    <source>
        <dbReference type="RuleBase" id="RU000454"/>
    </source>
</evidence>
<protein>
    <recommendedName>
        <fullName evidence="7">Peptidase A1 domain-containing protein</fullName>
    </recommendedName>
</protein>
<accession>A0ABP1BWS7</accession>
<organism evidence="8 9">
    <name type="scientific">Sphagnum jensenii</name>
    <dbReference type="NCBI Taxonomy" id="128206"/>
    <lineage>
        <taxon>Eukaryota</taxon>
        <taxon>Viridiplantae</taxon>
        <taxon>Streptophyta</taxon>
        <taxon>Embryophyta</taxon>
        <taxon>Bryophyta</taxon>
        <taxon>Sphagnophytina</taxon>
        <taxon>Sphagnopsida</taxon>
        <taxon>Sphagnales</taxon>
        <taxon>Sphagnaceae</taxon>
        <taxon>Sphagnum</taxon>
    </lineage>
</organism>
<evidence type="ECO:0000256" key="2">
    <source>
        <dbReference type="ARBA" id="ARBA00022670"/>
    </source>
</evidence>
<dbReference type="Proteomes" id="UP001497522">
    <property type="component" value="Chromosome 8"/>
</dbReference>
<dbReference type="InterPro" id="IPR034161">
    <property type="entry name" value="Pepsin-like_plant"/>
</dbReference>
<keyword evidence="2 6" id="KW-0645">Protease</keyword>
<evidence type="ECO:0000313" key="8">
    <source>
        <dbReference type="EMBL" id="CAK9880889.1"/>
    </source>
</evidence>
<keyword evidence="5" id="KW-0325">Glycoprotein</keyword>
<keyword evidence="4 6" id="KW-0378">Hydrolase</keyword>
<dbReference type="InterPro" id="IPR001461">
    <property type="entry name" value="Aspartic_peptidase_A1"/>
</dbReference>
<dbReference type="InterPro" id="IPR033121">
    <property type="entry name" value="PEPTIDASE_A1"/>
</dbReference>
<dbReference type="PANTHER" id="PTHR47967:SF128">
    <property type="entry name" value="ASPARTIC PROTEINASE CDR1-LIKE"/>
    <property type="match status" value="1"/>
</dbReference>
<dbReference type="PROSITE" id="PS51767">
    <property type="entry name" value="PEPTIDASE_A1"/>
    <property type="match status" value="1"/>
</dbReference>
<keyword evidence="3 6" id="KW-0064">Aspartyl protease</keyword>
<dbReference type="CDD" id="cd05476">
    <property type="entry name" value="pepsin_A_like_plant"/>
    <property type="match status" value="1"/>
</dbReference>
<reference evidence="8" key="1">
    <citation type="submission" date="2024-03" db="EMBL/GenBank/DDBJ databases">
        <authorList>
            <consortium name="ELIXIR-Norway"/>
            <consortium name="Elixir Norway"/>
        </authorList>
    </citation>
    <scope>NUCLEOTIDE SEQUENCE</scope>
</reference>
<dbReference type="Pfam" id="PF14543">
    <property type="entry name" value="TAXi_N"/>
    <property type="match status" value="1"/>
</dbReference>
<sequence length="348" mass="36675">MSLSLGTPPQQFAAIVDTGSDLNWVQCLPCRVCYQQTSNKFDPSRSSTYRDVPCANQLCQALPIENCVSATCDYEYVYGDQSSTSGELAFDTISLANGGGAPEGIPNFAFGCGHANQGTFAGAGGLVGLGQGPVSLVSQLSSTSTFPDRFSYCLVSLNAAATTTSALLFGNVNTVAGIQYTPIIRNALHPTYYYVQMVGISVGGVDLGINPSTFNINPSTGAGGTILDSGTTISMLTLPAYEAVLAAFQREVAYPLTDGTPYGLDLCFDIAGVTNPTVPDMTFHFQGEANFLLQPENLFAIVDALDSVMCMAMAGSEGFSIIGNIQQQDHLVIYDRVAQRIGFANANC</sequence>
<dbReference type="InterPro" id="IPR032799">
    <property type="entry name" value="TAXi_C"/>
</dbReference>
<evidence type="ECO:0000256" key="4">
    <source>
        <dbReference type="ARBA" id="ARBA00022801"/>
    </source>
</evidence>
<keyword evidence="9" id="KW-1185">Reference proteome</keyword>
<dbReference type="InterPro" id="IPR021109">
    <property type="entry name" value="Peptidase_aspartic_dom_sf"/>
</dbReference>
<evidence type="ECO:0000256" key="5">
    <source>
        <dbReference type="ARBA" id="ARBA00023180"/>
    </source>
</evidence>
<evidence type="ECO:0000313" key="9">
    <source>
        <dbReference type="Proteomes" id="UP001497522"/>
    </source>
</evidence>
<comment type="similarity">
    <text evidence="1 6">Belongs to the peptidase A1 family.</text>
</comment>
<dbReference type="InterPro" id="IPR001969">
    <property type="entry name" value="Aspartic_peptidase_AS"/>
</dbReference>
<dbReference type="InterPro" id="IPR051708">
    <property type="entry name" value="Plant_Aspart_Prot_A1"/>
</dbReference>
<name>A0ABP1BWS7_9BRYO</name>
<gene>
    <name evidence="8" type="ORF">CSSPJE1EN2_LOCUS22288</name>
</gene>
<proteinExistence type="inferred from homology"/>
<evidence type="ECO:0000259" key="7">
    <source>
        <dbReference type="PROSITE" id="PS51767"/>
    </source>
</evidence>
<dbReference type="Pfam" id="PF14541">
    <property type="entry name" value="TAXi_C"/>
    <property type="match status" value="1"/>
</dbReference>
<dbReference type="PROSITE" id="PS00141">
    <property type="entry name" value="ASP_PROTEASE"/>
    <property type="match status" value="1"/>
</dbReference>
<feature type="domain" description="Peptidase A1" evidence="7">
    <location>
        <begin position="1"/>
        <end position="344"/>
    </location>
</feature>
<evidence type="ECO:0000256" key="1">
    <source>
        <dbReference type="ARBA" id="ARBA00007447"/>
    </source>
</evidence>
<dbReference type="SUPFAM" id="SSF50630">
    <property type="entry name" value="Acid proteases"/>
    <property type="match status" value="1"/>
</dbReference>
<dbReference type="PRINTS" id="PR00792">
    <property type="entry name" value="PEPSIN"/>
</dbReference>
<dbReference type="PANTHER" id="PTHR47967">
    <property type="entry name" value="OS07G0603500 PROTEIN-RELATED"/>
    <property type="match status" value="1"/>
</dbReference>
<dbReference type="Gene3D" id="2.40.70.10">
    <property type="entry name" value="Acid Proteases"/>
    <property type="match status" value="2"/>
</dbReference>